<keyword evidence="2" id="KW-1185">Reference proteome</keyword>
<organism evidence="1 2">
    <name type="scientific">Streptomyces olindensis</name>
    <dbReference type="NCBI Taxonomy" id="358823"/>
    <lineage>
        <taxon>Bacteria</taxon>
        <taxon>Bacillati</taxon>
        <taxon>Actinomycetota</taxon>
        <taxon>Actinomycetes</taxon>
        <taxon>Kitasatosporales</taxon>
        <taxon>Streptomycetaceae</taxon>
        <taxon>Streptomyces</taxon>
    </lineage>
</organism>
<accession>A0ABV2XLU4</accession>
<sequence>MPNLTATRVVIPGVIGPYDAHVNLDLHWNGSARPLFTLDTARQIAADTQAQADECGSDSVITAHIIDGDPGRDGEARSVVLVVNWQWWDQDKSAKNVTTIIEPTVDGLYGIGASSWNWEYQIWDCHCEAENPWHIEVCRCGQPRDLQTAVPDGMIATRVCIDGPDTYPALIVEDDRHGGRVTPYFTLDGVRQLAADTHKYAERDPRSAETIHILETAPDAAGERGTIVLHADWVVEDQDGPADAARVVAPNEHGLYRIGPDWHWSLAWWWCACETYNHWHEYRCSGCGMTRAEQPKKGLEAATWKAARLLRALAPEATSALVDLTDLPRICTVYAGDTELDMADDTGPFDTETLGAADEALRQALDDVEPSDLAEAGWEPVADDESDHVYRVTFPAARQ</sequence>
<name>A0ABV2XLU4_9ACTN</name>
<dbReference type="Proteomes" id="UP001550603">
    <property type="component" value="Unassembled WGS sequence"/>
</dbReference>
<evidence type="ECO:0000313" key="1">
    <source>
        <dbReference type="EMBL" id="MEU2264974.1"/>
    </source>
</evidence>
<evidence type="ECO:0000313" key="2">
    <source>
        <dbReference type="Proteomes" id="UP001550603"/>
    </source>
</evidence>
<gene>
    <name evidence="1" type="ORF">ABZ568_00670</name>
</gene>
<dbReference type="EMBL" id="JBEYBN010000001">
    <property type="protein sequence ID" value="MEU2264974.1"/>
    <property type="molecule type" value="Genomic_DNA"/>
</dbReference>
<dbReference type="RefSeq" id="WP_359784342.1">
    <property type="nucleotide sequence ID" value="NZ_JBEYBN010000001.1"/>
</dbReference>
<protein>
    <submittedName>
        <fullName evidence="1">Uncharacterized protein</fullName>
    </submittedName>
</protein>
<proteinExistence type="predicted"/>
<reference evidence="1 2" key="1">
    <citation type="submission" date="2024-06" db="EMBL/GenBank/DDBJ databases">
        <title>The Natural Products Discovery Center: Release of the First 8490 Sequenced Strains for Exploring Actinobacteria Biosynthetic Diversity.</title>
        <authorList>
            <person name="Kalkreuter E."/>
            <person name="Kautsar S.A."/>
            <person name="Yang D."/>
            <person name="Bader C.D."/>
            <person name="Teijaro C.N."/>
            <person name="Fluegel L."/>
            <person name="Davis C.M."/>
            <person name="Simpson J.R."/>
            <person name="Lauterbach L."/>
            <person name="Steele A.D."/>
            <person name="Gui C."/>
            <person name="Meng S."/>
            <person name="Li G."/>
            <person name="Viehrig K."/>
            <person name="Ye F."/>
            <person name="Su P."/>
            <person name="Kiefer A.F."/>
            <person name="Nichols A."/>
            <person name="Cepeda A.J."/>
            <person name="Yan W."/>
            <person name="Fan B."/>
            <person name="Jiang Y."/>
            <person name="Adhikari A."/>
            <person name="Zheng C.-J."/>
            <person name="Schuster L."/>
            <person name="Cowan T.M."/>
            <person name="Smanski M.J."/>
            <person name="Chevrette M.G."/>
            <person name="De Carvalho L.P.S."/>
            <person name="Shen B."/>
        </authorList>
    </citation>
    <scope>NUCLEOTIDE SEQUENCE [LARGE SCALE GENOMIC DNA]</scope>
    <source>
        <strain evidence="1 2">NPDC019583</strain>
    </source>
</reference>
<comment type="caution">
    <text evidence="1">The sequence shown here is derived from an EMBL/GenBank/DDBJ whole genome shotgun (WGS) entry which is preliminary data.</text>
</comment>